<dbReference type="InterPro" id="IPR040647">
    <property type="entry name" value="SPIN-DOC_Znf-C2H2"/>
</dbReference>
<evidence type="ECO:0000259" key="1">
    <source>
        <dbReference type="Pfam" id="PF18658"/>
    </source>
</evidence>
<proteinExistence type="predicted"/>
<organism evidence="2 3">
    <name type="scientific">Clavelina lepadiformis</name>
    <name type="common">Light-bulb sea squirt</name>
    <name type="synonym">Ascidia lepadiformis</name>
    <dbReference type="NCBI Taxonomy" id="159417"/>
    <lineage>
        <taxon>Eukaryota</taxon>
        <taxon>Metazoa</taxon>
        <taxon>Chordata</taxon>
        <taxon>Tunicata</taxon>
        <taxon>Ascidiacea</taxon>
        <taxon>Aplousobranchia</taxon>
        <taxon>Clavelinidae</taxon>
        <taxon>Clavelina</taxon>
    </lineage>
</organism>
<protein>
    <recommendedName>
        <fullName evidence="1">SPIN-DOC-like zinc-finger domain-containing protein</fullName>
    </recommendedName>
</protein>
<reference evidence="2 3" key="1">
    <citation type="submission" date="2024-02" db="EMBL/GenBank/DDBJ databases">
        <authorList>
            <person name="Daric V."/>
            <person name="Darras S."/>
        </authorList>
    </citation>
    <scope>NUCLEOTIDE SEQUENCE [LARGE SCALE GENOMIC DNA]</scope>
</reference>
<evidence type="ECO:0000313" key="3">
    <source>
        <dbReference type="Proteomes" id="UP001642483"/>
    </source>
</evidence>
<dbReference type="Pfam" id="PF18658">
    <property type="entry name" value="zf-C2H2_12"/>
    <property type="match status" value="1"/>
</dbReference>
<accession>A0ABP0GTT8</accession>
<keyword evidence="3" id="KW-1185">Reference proteome</keyword>
<sequence length="284" mass="33017">MTENKRRKIENEGRIFNREWTSKYLFTETNSKILCLVCRNVVAVPKEYNLRRHFESNHPNLAELDATERNLKADSLLKNLCSERNFFKRPVNVTATRVSYETSTDIAAAGKSFTEGEFVKKCMLRAVSRICPREIEKFRSVSLSRTTVQRRVEDIAANLTNQLQQKHILQERHSAVGIKYAQQIKFLIEEFNSRLSLSSEEKLQLKIIENPFSIDPEEAPPHLQMEVIDLQTSSLYKTKYSMEKAVCKNFTSLCPKKSLKICLPWQNKFSAYLEAHIYVSKRSQ</sequence>
<gene>
    <name evidence="2" type="ORF">CVLEPA_LOCUS28422</name>
</gene>
<feature type="domain" description="SPIN-DOC-like zinc-finger" evidence="1">
    <location>
        <begin position="18"/>
        <end position="72"/>
    </location>
</feature>
<name>A0ABP0GTT8_CLALP</name>
<dbReference type="PANTHER" id="PTHR45913">
    <property type="entry name" value="EPM2A-INTERACTING PROTEIN 1"/>
    <property type="match status" value="1"/>
</dbReference>
<evidence type="ECO:0000313" key="2">
    <source>
        <dbReference type="EMBL" id="CAK8695136.1"/>
    </source>
</evidence>
<dbReference type="PANTHER" id="PTHR45913:SF5">
    <property type="entry name" value="GENERAL TRANSCRIPTION FACTOR II-I REPEAT DOMAIN-CONTAINING PROTEIN 2A-LIKE PROTEIN"/>
    <property type="match status" value="1"/>
</dbReference>
<dbReference type="EMBL" id="CAWYQH010000141">
    <property type="protein sequence ID" value="CAK8695136.1"/>
    <property type="molecule type" value="Genomic_DNA"/>
</dbReference>
<comment type="caution">
    <text evidence="2">The sequence shown here is derived from an EMBL/GenBank/DDBJ whole genome shotgun (WGS) entry which is preliminary data.</text>
</comment>
<dbReference type="Proteomes" id="UP001642483">
    <property type="component" value="Unassembled WGS sequence"/>
</dbReference>